<evidence type="ECO:0000313" key="1">
    <source>
        <dbReference type="EMBL" id="KIG15807.1"/>
    </source>
</evidence>
<dbReference type="PANTHER" id="PTHR39180">
    <property type="match status" value="1"/>
</dbReference>
<dbReference type="Pfam" id="PF07849">
    <property type="entry name" value="DUF1641"/>
    <property type="match status" value="1"/>
</dbReference>
<reference evidence="1 2" key="1">
    <citation type="submission" date="2014-12" db="EMBL/GenBank/DDBJ databases">
        <title>Genome assembly of Enhygromyxa salina DSM 15201.</title>
        <authorList>
            <person name="Sharma G."/>
            <person name="Subramanian S."/>
        </authorList>
    </citation>
    <scope>NUCLEOTIDE SEQUENCE [LARGE SCALE GENOMIC DNA]</scope>
    <source>
        <strain evidence="1 2">DSM 15201</strain>
    </source>
</reference>
<evidence type="ECO:0000313" key="2">
    <source>
        <dbReference type="Proteomes" id="UP000031599"/>
    </source>
</evidence>
<comment type="caution">
    <text evidence="1">The sequence shown here is derived from an EMBL/GenBank/DDBJ whole genome shotgun (WGS) entry which is preliminary data.</text>
</comment>
<dbReference type="EMBL" id="JMCC02000047">
    <property type="protein sequence ID" value="KIG15807.1"/>
    <property type="molecule type" value="Genomic_DNA"/>
</dbReference>
<organism evidence="1 2">
    <name type="scientific">Enhygromyxa salina</name>
    <dbReference type="NCBI Taxonomy" id="215803"/>
    <lineage>
        <taxon>Bacteria</taxon>
        <taxon>Pseudomonadati</taxon>
        <taxon>Myxococcota</taxon>
        <taxon>Polyangia</taxon>
        <taxon>Nannocystales</taxon>
        <taxon>Nannocystaceae</taxon>
        <taxon>Enhygromyxa</taxon>
    </lineage>
</organism>
<dbReference type="PANTHER" id="PTHR39180:SF2">
    <property type="entry name" value="DUF1641 DOMAIN-CONTAINING PROTEIN"/>
    <property type="match status" value="1"/>
</dbReference>
<proteinExistence type="predicted"/>
<dbReference type="Proteomes" id="UP000031599">
    <property type="component" value="Unassembled WGS sequence"/>
</dbReference>
<gene>
    <name evidence="1" type="ORF">DB30_05225</name>
</gene>
<evidence type="ECO:0008006" key="3">
    <source>
        <dbReference type="Google" id="ProtNLM"/>
    </source>
</evidence>
<sequence>MHAAATICTFMSQQLDRIEAKLDRLAAALDRAGPLLDELPGVLATVGNITDDLARVDGPARMDQRVRGGAAVLAKLTDPAVLGPLEQLLERGAELGKLVAFLDALPGYVALLGDSFDGLIEAGRARGIEPEALLRGVFESGVLEQRSVELLAATAAELPRAAAAPSEHHGLLGLLRVLREDEVQRTLSFLIHLSRRLGRVLDEHTQV</sequence>
<dbReference type="AlphaFoldDB" id="A0A0C2D701"/>
<accession>A0A0C2D701</accession>
<dbReference type="InterPro" id="IPR012440">
    <property type="entry name" value="DUF1641"/>
</dbReference>
<name>A0A0C2D701_9BACT</name>
<protein>
    <recommendedName>
        <fullName evidence="3">DUF1641 domain-containing protein</fullName>
    </recommendedName>
</protein>